<protein>
    <recommendedName>
        <fullName evidence="5">Tat pathway signal sequence</fullName>
    </recommendedName>
</protein>
<evidence type="ECO:0000256" key="1">
    <source>
        <dbReference type="ARBA" id="ARBA00004685"/>
    </source>
</evidence>
<name>A0A9P8KTG6_9HYPO</name>
<reference evidence="3 4" key="1">
    <citation type="submission" date="2021-08" db="EMBL/GenBank/DDBJ databases">
        <title>The highly contiguous genome resource for Trichoderma semiorbis FJ059, a fungal antagonistic to plant pathogens.</title>
        <authorList>
            <person name="Liu T."/>
        </authorList>
    </citation>
    <scope>NUCLEOTIDE SEQUENCE [LARGE SCALE GENOMIC DNA]</scope>
    <source>
        <strain evidence="3 4">FJ059</strain>
    </source>
</reference>
<dbReference type="PANTHER" id="PTHR33365">
    <property type="entry name" value="YALI0B05434P"/>
    <property type="match status" value="1"/>
</dbReference>
<proteinExistence type="inferred from homology"/>
<comment type="pathway">
    <text evidence="1">Mycotoxin biosynthesis.</text>
</comment>
<evidence type="ECO:0008006" key="5">
    <source>
        <dbReference type="Google" id="ProtNLM"/>
    </source>
</evidence>
<comment type="caution">
    <text evidence="3">The sequence shown here is derived from an EMBL/GenBank/DDBJ whole genome shotgun (WGS) entry which is preliminary data.</text>
</comment>
<evidence type="ECO:0000313" key="4">
    <source>
        <dbReference type="Proteomes" id="UP000826573"/>
    </source>
</evidence>
<comment type="similarity">
    <text evidence="2">Belongs to the ustYa family.</text>
</comment>
<dbReference type="Proteomes" id="UP000826573">
    <property type="component" value="Unassembled WGS sequence"/>
</dbReference>
<dbReference type="EMBL" id="JAIMJC010000003">
    <property type="protein sequence ID" value="KAH0528008.1"/>
    <property type="molecule type" value="Genomic_DNA"/>
</dbReference>
<accession>A0A9P8KTG6</accession>
<keyword evidence="4" id="KW-1185">Reference proteome</keyword>
<dbReference type="GO" id="GO:0043386">
    <property type="term" value="P:mycotoxin biosynthetic process"/>
    <property type="evidence" value="ECO:0007669"/>
    <property type="project" value="InterPro"/>
</dbReference>
<dbReference type="Pfam" id="PF11807">
    <property type="entry name" value="UstYa"/>
    <property type="match status" value="1"/>
</dbReference>
<dbReference type="AlphaFoldDB" id="A0A9P8KTG6"/>
<evidence type="ECO:0000313" key="3">
    <source>
        <dbReference type="EMBL" id="KAH0528008.1"/>
    </source>
</evidence>
<evidence type="ECO:0000256" key="2">
    <source>
        <dbReference type="ARBA" id="ARBA00035112"/>
    </source>
</evidence>
<sequence>MKFIDMISKMRPNSLEKTDEQYHDEDEAQSFLSNGKEDGKAKLISWQFMEDRSLPWKVATVVLAVSLGLSLFFGQRVQHSPSYETGFITELQPAISAIKLNRRQFYGNIVVNASNQFELMLNPSEERYVGHPTAELDAAWDRIVGSYVALTQDEASKVQGQVSVDNGKYFVVPHVRHSLHCVNYLRKVAYDKYYPTVRTENKPTVPTFHMHVDHCVEILRETIQCQGDLTPVPHVWSEGKQMYLADTSLVHTCRDYPALMDWQDERDEAWKTGKIHN</sequence>
<dbReference type="PANTHER" id="PTHR33365:SF4">
    <property type="entry name" value="CYCLOCHLOROTINE BIOSYNTHESIS PROTEIN O"/>
    <property type="match status" value="1"/>
</dbReference>
<dbReference type="InterPro" id="IPR021765">
    <property type="entry name" value="UstYa-like"/>
</dbReference>
<organism evidence="3 4">
    <name type="scientific">Trichoderma semiorbis</name>
    <dbReference type="NCBI Taxonomy" id="1491008"/>
    <lineage>
        <taxon>Eukaryota</taxon>
        <taxon>Fungi</taxon>
        <taxon>Dikarya</taxon>
        <taxon>Ascomycota</taxon>
        <taxon>Pezizomycotina</taxon>
        <taxon>Sordariomycetes</taxon>
        <taxon>Hypocreomycetidae</taxon>
        <taxon>Hypocreales</taxon>
        <taxon>Hypocreaceae</taxon>
        <taxon>Trichoderma</taxon>
    </lineage>
</organism>
<gene>
    <name evidence="3" type="ORF">TsFJ059_002922</name>
</gene>